<evidence type="ECO:0000259" key="9">
    <source>
        <dbReference type="PROSITE" id="PS50011"/>
    </source>
</evidence>
<keyword evidence="5 10" id="KW-0418">Kinase</keyword>
<dbReference type="PROSITE" id="PS50011">
    <property type="entry name" value="PROTEIN_KINASE_DOM"/>
    <property type="match status" value="1"/>
</dbReference>
<accession>A0A4U7ARQ4</accession>
<protein>
    <recommendedName>
        <fullName evidence="1">non-specific serine/threonine protein kinase</fullName>
        <ecNumber evidence="1">2.7.11.1</ecNumber>
    </recommendedName>
</protein>
<dbReference type="InterPro" id="IPR011009">
    <property type="entry name" value="Kinase-like_dom_sf"/>
</dbReference>
<comment type="catalytic activity">
    <reaction evidence="7">
        <text>L-threonyl-[protein] + ATP = O-phospho-L-threonyl-[protein] + ADP + H(+)</text>
        <dbReference type="Rhea" id="RHEA:46608"/>
        <dbReference type="Rhea" id="RHEA-COMP:11060"/>
        <dbReference type="Rhea" id="RHEA-COMP:11605"/>
        <dbReference type="ChEBI" id="CHEBI:15378"/>
        <dbReference type="ChEBI" id="CHEBI:30013"/>
        <dbReference type="ChEBI" id="CHEBI:30616"/>
        <dbReference type="ChEBI" id="CHEBI:61977"/>
        <dbReference type="ChEBI" id="CHEBI:456216"/>
        <dbReference type="EC" id="2.7.11.1"/>
    </reaction>
</comment>
<dbReference type="Gene3D" id="1.10.510.10">
    <property type="entry name" value="Transferase(Phosphotransferase) domain 1"/>
    <property type="match status" value="1"/>
</dbReference>
<dbReference type="GO" id="GO:0005737">
    <property type="term" value="C:cytoplasm"/>
    <property type="evidence" value="ECO:0007669"/>
    <property type="project" value="TreeGrafter"/>
</dbReference>
<evidence type="ECO:0000256" key="5">
    <source>
        <dbReference type="ARBA" id="ARBA00022777"/>
    </source>
</evidence>
<keyword evidence="6" id="KW-0067">ATP-binding</keyword>
<keyword evidence="4" id="KW-0547">Nucleotide-binding</keyword>
<sequence>MTGSSPRIYKRPLAHTEHPDEYCIGGLAPVYLGDVLAGRYKVFRKLGHGSQSTVWLARDLRCSKCVAVKVSTAVDCHVLEPNHHPNTSSLLDRFILESPNGKHECIVLEPLGRTLRAVIDQSLEIKFGGDDSSEYYARYNPHHWTIALARDFCRQVITALDSLHSQGTAHRDVQPGNIAMALSYDINSRSMDEIQQEGAWYSDLVPSDDTDDWDAKNLKAFGEDIAWVQRLDEKPLDPTDIQYTVRASPLHDEVVFDDTGSCVLQKR</sequence>
<dbReference type="InterPro" id="IPR000719">
    <property type="entry name" value="Prot_kinase_dom"/>
</dbReference>
<dbReference type="SUPFAM" id="SSF56112">
    <property type="entry name" value="Protein kinase-like (PK-like)"/>
    <property type="match status" value="1"/>
</dbReference>
<evidence type="ECO:0000256" key="7">
    <source>
        <dbReference type="ARBA" id="ARBA00047899"/>
    </source>
</evidence>
<dbReference type="GO" id="GO:0005524">
    <property type="term" value="F:ATP binding"/>
    <property type="evidence" value="ECO:0007669"/>
    <property type="project" value="UniProtKB-KW"/>
</dbReference>
<evidence type="ECO:0000256" key="8">
    <source>
        <dbReference type="ARBA" id="ARBA00048679"/>
    </source>
</evidence>
<keyword evidence="3" id="KW-0808">Transferase</keyword>
<dbReference type="AlphaFoldDB" id="A0A4U7ARQ4"/>
<reference evidence="10 11" key="1">
    <citation type="submission" date="2018-02" db="EMBL/GenBank/DDBJ databases">
        <title>Draft genome sequences of Elsinoe sp., causing black scab on jojoba.</title>
        <authorList>
            <person name="Stodart B."/>
            <person name="Jeffress S."/>
            <person name="Ash G."/>
            <person name="Arun Chinnappa K."/>
        </authorList>
    </citation>
    <scope>NUCLEOTIDE SEQUENCE [LARGE SCALE GENOMIC DNA]</scope>
    <source>
        <strain evidence="10 11">Hillstone_2</strain>
    </source>
</reference>
<evidence type="ECO:0000256" key="2">
    <source>
        <dbReference type="ARBA" id="ARBA00022527"/>
    </source>
</evidence>
<dbReference type="EMBL" id="PTQR01000083">
    <property type="protein sequence ID" value="TKX20943.1"/>
    <property type="molecule type" value="Genomic_DNA"/>
</dbReference>
<evidence type="ECO:0000313" key="10">
    <source>
        <dbReference type="EMBL" id="TKX20943.1"/>
    </source>
</evidence>
<dbReference type="Gene3D" id="3.30.200.20">
    <property type="entry name" value="Phosphorylase Kinase, domain 1"/>
    <property type="match status" value="1"/>
</dbReference>
<dbReference type="PANTHER" id="PTHR47634:SF9">
    <property type="entry name" value="PROTEIN KINASE DOMAIN-CONTAINING PROTEIN-RELATED"/>
    <property type="match status" value="1"/>
</dbReference>
<proteinExistence type="predicted"/>
<comment type="caution">
    <text evidence="10">The sequence shown here is derived from an EMBL/GenBank/DDBJ whole genome shotgun (WGS) entry which is preliminary data.</text>
</comment>
<evidence type="ECO:0000256" key="4">
    <source>
        <dbReference type="ARBA" id="ARBA00022741"/>
    </source>
</evidence>
<evidence type="ECO:0000256" key="3">
    <source>
        <dbReference type="ARBA" id="ARBA00022679"/>
    </source>
</evidence>
<dbReference type="GO" id="GO:0050684">
    <property type="term" value="P:regulation of mRNA processing"/>
    <property type="evidence" value="ECO:0007669"/>
    <property type="project" value="TreeGrafter"/>
</dbReference>
<evidence type="ECO:0000313" key="11">
    <source>
        <dbReference type="Proteomes" id="UP000308133"/>
    </source>
</evidence>
<comment type="catalytic activity">
    <reaction evidence="8">
        <text>L-seryl-[protein] + ATP = O-phospho-L-seryl-[protein] + ADP + H(+)</text>
        <dbReference type="Rhea" id="RHEA:17989"/>
        <dbReference type="Rhea" id="RHEA-COMP:9863"/>
        <dbReference type="Rhea" id="RHEA-COMP:11604"/>
        <dbReference type="ChEBI" id="CHEBI:15378"/>
        <dbReference type="ChEBI" id="CHEBI:29999"/>
        <dbReference type="ChEBI" id="CHEBI:30616"/>
        <dbReference type="ChEBI" id="CHEBI:83421"/>
        <dbReference type="ChEBI" id="CHEBI:456216"/>
        <dbReference type="EC" id="2.7.11.1"/>
    </reaction>
</comment>
<name>A0A4U7ARQ4_9PEZI</name>
<dbReference type="SMART" id="SM00220">
    <property type="entry name" value="S_TKc"/>
    <property type="match status" value="1"/>
</dbReference>
<dbReference type="InterPro" id="IPR051334">
    <property type="entry name" value="SRPK"/>
</dbReference>
<dbReference type="EC" id="2.7.11.1" evidence="1"/>
<dbReference type="Proteomes" id="UP000308133">
    <property type="component" value="Unassembled WGS sequence"/>
</dbReference>
<keyword evidence="2" id="KW-0723">Serine/threonine-protein kinase</keyword>
<organism evidence="10 11">
    <name type="scientific">Elsinoe australis</name>
    <dbReference type="NCBI Taxonomy" id="40998"/>
    <lineage>
        <taxon>Eukaryota</taxon>
        <taxon>Fungi</taxon>
        <taxon>Dikarya</taxon>
        <taxon>Ascomycota</taxon>
        <taxon>Pezizomycotina</taxon>
        <taxon>Dothideomycetes</taxon>
        <taxon>Dothideomycetidae</taxon>
        <taxon>Myriangiales</taxon>
        <taxon>Elsinoaceae</taxon>
        <taxon>Elsinoe</taxon>
    </lineage>
</organism>
<feature type="domain" description="Protein kinase" evidence="9">
    <location>
        <begin position="40"/>
        <end position="267"/>
    </location>
</feature>
<gene>
    <name evidence="10" type="ORF">C1H76_6794</name>
</gene>
<dbReference type="GO" id="GO:0005634">
    <property type="term" value="C:nucleus"/>
    <property type="evidence" value="ECO:0007669"/>
    <property type="project" value="TreeGrafter"/>
</dbReference>
<dbReference type="GO" id="GO:0000245">
    <property type="term" value="P:spliceosomal complex assembly"/>
    <property type="evidence" value="ECO:0007669"/>
    <property type="project" value="TreeGrafter"/>
</dbReference>
<evidence type="ECO:0000256" key="1">
    <source>
        <dbReference type="ARBA" id="ARBA00012513"/>
    </source>
</evidence>
<dbReference type="PANTHER" id="PTHR47634">
    <property type="entry name" value="PROTEIN KINASE DOMAIN-CONTAINING PROTEIN-RELATED"/>
    <property type="match status" value="1"/>
</dbReference>
<dbReference type="GO" id="GO:0004674">
    <property type="term" value="F:protein serine/threonine kinase activity"/>
    <property type="evidence" value="ECO:0007669"/>
    <property type="project" value="UniProtKB-KW"/>
</dbReference>
<evidence type="ECO:0000256" key="6">
    <source>
        <dbReference type="ARBA" id="ARBA00022840"/>
    </source>
</evidence>